<feature type="domain" description="GH16" evidence="7">
    <location>
        <begin position="19"/>
        <end position="224"/>
    </location>
</feature>
<dbReference type="EMBL" id="JBFOLK010000014">
    <property type="protein sequence ID" value="KAL2461447.1"/>
    <property type="molecule type" value="Genomic_DNA"/>
</dbReference>
<keyword evidence="3" id="KW-1015">Disulfide bond</keyword>
<dbReference type="Proteomes" id="UP001604336">
    <property type="component" value="Unassembled WGS sequence"/>
</dbReference>
<dbReference type="SUPFAM" id="SSF49899">
    <property type="entry name" value="Concanavalin A-like lectins/glucanases"/>
    <property type="match status" value="1"/>
</dbReference>
<dbReference type="PROSITE" id="PS51762">
    <property type="entry name" value="GH16_2"/>
    <property type="match status" value="1"/>
</dbReference>
<gene>
    <name evidence="8" type="ORF">Adt_44867</name>
</gene>
<evidence type="ECO:0000256" key="3">
    <source>
        <dbReference type="ARBA" id="ARBA00023157"/>
    </source>
</evidence>
<sequence>MAAYKFLGFLFLCIVFHLSSSGGIKNLSIVPFNEGFNPLYGELNVIPSEDSKSVQISMDENTSSGFHSKAMYIHGYFGASIKLPENYSAGVVVTFYTTNNQEYPYRHDEIDFEFLGHIDGQEWVVQTNFYGNGSTNRGREERYVLWFDPAKDFHNYGILWTKNRIRYYVDHVPIREVKRVDTMKGDFPAKPMALYGTIWNGSNWATYGGKYKLDLKYGPYIAKFSNFMLNGCPFDPTRKSTRCDDNLGFYDISLHQRIKMKGFRRKYMTYSYCYDNKRYNISLPECLFDSKEFEHLQKFDPWTFGAARRARK</sequence>
<evidence type="ECO:0000256" key="2">
    <source>
        <dbReference type="ARBA" id="ARBA00022801"/>
    </source>
</evidence>
<comment type="function">
    <text evidence="6">Catalyzes xyloglucan endohydrolysis (XEH) and/or endotransglycosylation (XET). Cleaves and religates xyloglucan polymers, an essential constituent of the primary cell wall, and thereby participates in cell wall construction of growing tissues.</text>
</comment>
<dbReference type="EC" id="2.4.1.207" evidence="6"/>
<feature type="active site" description="Nucleophile" evidence="5">
    <location>
        <position position="109"/>
    </location>
</feature>
<protein>
    <recommendedName>
        <fullName evidence="6">Xyloglucan endotransglucosylase/hydrolase</fullName>
        <ecNumber evidence="6">2.4.1.207</ecNumber>
    </recommendedName>
</protein>
<dbReference type="PIRSF" id="PIRSF005604">
    <property type="entry name" value="XET"/>
    <property type="match status" value="1"/>
</dbReference>
<keyword evidence="9" id="KW-1185">Reference proteome</keyword>
<comment type="caution">
    <text evidence="8">The sequence shown here is derived from an EMBL/GenBank/DDBJ whole genome shotgun (WGS) entry which is preliminary data.</text>
</comment>
<keyword evidence="6" id="KW-0732">Signal</keyword>
<comment type="subcellular location">
    <subcellularLocation>
        <location evidence="6">Secreted</location>
        <location evidence="6">Cell wall</location>
    </subcellularLocation>
    <subcellularLocation>
        <location evidence="6">Secreted</location>
        <location evidence="6">Extracellular space</location>
        <location evidence="6">Apoplast</location>
    </subcellularLocation>
</comment>
<keyword evidence="6" id="KW-0052">Apoplast</keyword>
<evidence type="ECO:0000256" key="4">
    <source>
        <dbReference type="ARBA" id="ARBA00023295"/>
    </source>
</evidence>
<dbReference type="InterPro" id="IPR044791">
    <property type="entry name" value="Beta-glucanase/XTH"/>
</dbReference>
<feature type="active site" description="Proton donor" evidence="5">
    <location>
        <position position="113"/>
    </location>
</feature>
<dbReference type="InterPro" id="IPR000757">
    <property type="entry name" value="Beta-glucanase-like"/>
</dbReference>
<organism evidence="8 9">
    <name type="scientific">Abeliophyllum distichum</name>
    <dbReference type="NCBI Taxonomy" id="126358"/>
    <lineage>
        <taxon>Eukaryota</taxon>
        <taxon>Viridiplantae</taxon>
        <taxon>Streptophyta</taxon>
        <taxon>Embryophyta</taxon>
        <taxon>Tracheophyta</taxon>
        <taxon>Spermatophyta</taxon>
        <taxon>Magnoliopsida</taxon>
        <taxon>eudicotyledons</taxon>
        <taxon>Gunneridae</taxon>
        <taxon>Pentapetalae</taxon>
        <taxon>asterids</taxon>
        <taxon>lamiids</taxon>
        <taxon>Lamiales</taxon>
        <taxon>Oleaceae</taxon>
        <taxon>Forsythieae</taxon>
        <taxon>Abeliophyllum</taxon>
    </lineage>
</organism>
<reference evidence="9" key="1">
    <citation type="submission" date="2024-07" db="EMBL/GenBank/DDBJ databases">
        <title>Two chromosome-level genome assemblies of Korean endemic species Abeliophyllum distichum and Forsythia ovata (Oleaceae).</title>
        <authorList>
            <person name="Jang H."/>
        </authorList>
    </citation>
    <scope>NUCLEOTIDE SEQUENCE [LARGE SCALE GENOMIC DNA]</scope>
</reference>
<keyword evidence="4 6" id="KW-0326">Glycosidase</keyword>
<name>A0ABD1PC24_9LAMI</name>
<dbReference type="Pfam" id="PF06955">
    <property type="entry name" value="XET_C"/>
    <property type="match status" value="1"/>
</dbReference>
<dbReference type="PANTHER" id="PTHR31062">
    <property type="entry name" value="XYLOGLUCAN ENDOTRANSGLUCOSYLASE/HYDROLASE PROTEIN 8-RELATED"/>
    <property type="match status" value="1"/>
</dbReference>
<evidence type="ECO:0000256" key="6">
    <source>
        <dbReference type="RuleBase" id="RU361120"/>
    </source>
</evidence>
<feature type="signal peptide" evidence="6">
    <location>
        <begin position="1"/>
        <end position="21"/>
    </location>
</feature>
<dbReference type="GO" id="GO:0048046">
    <property type="term" value="C:apoplast"/>
    <property type="evidence" value="ECO:0007669"/>
    <property type="project" value="UniProtKB-SubCell"/>
</dbReference>
<evidence type="ECO:0000256" key="1">
    <source>
        <dbReference type="ARBA" id="ARBA00022679"/>
    </source>
</evidence>
<dbReference type="GO" id="GO:0071555">
    <property type="term" value="P:cell wall organization"/>
    <property type="evidence" value="ECO:0007669"/>
    <property type="project" value="UniProtKB-KW"/>
</dbReference>
<evidence type="ECO:0000313" key="8">
    <source>
        <dbReference type="EMBL" id="KAL2461447.1"/>
    </source>
</evidence>
<evidence type="ECO:0000259" key="7">
    <source>
        <dbReference type="PROSITE" id="PS51762"/>
    </source>
</evidence>
<proteinExistence type="inferred from homology"/>
<dbReference type="InterPro" id="IPR013320">
    <property type="entry name" value="ConA-like_dom_sf"/>
</dbReference>
<keyword evidence="6" id="KW-0961">Cell wall biogenesis/degradation</keyword>
<dbReference type="GO" id="GO:0016762">
    <property type="term" value="F:xyloglucan:xyloglucosyl transferase activity"/>
    <property type="evidence" value="ECO:0007669"/>
    <property type="project" value="UniProtKB-EC"/>
</dbReference>
<comment type="PTM">
    <text evidence="6">Contains at least one intrachain disulfide bond essential for its enzymatic activity.</text>
</comment>
<comment type="similarity">
    <text evidence="6">Belongs to the glycosyl hydrolase 16 family.</text>
</comment>
<evidence type="ECO:0000313" key="9">
    <source>
        <dbReference type="Proteomes" id="UP001604336"/>
    </source>
</evidence>
<dbReference type="Gene3D" id="2.60.120.200">
    <property type="match status" value="1"/>
</dbReference>
<evidence type="ECO:0000256" key="5">
    <source>
        <dbReference type="PIRSR" id="PIRSR005604-1"/>
    </source>
</evidence>
<dbReference type="GO" id="GO:0016798">
    <property type="term" value="F:hydrolase activity, acting on glycosyl bonds"/>
    <property type="evidence" value="ECO:0007669"/>
    <property type="project" value="UniProtKB-KW"/>
</dbReference>
<keyword evidence="1 6" id="KW-0808">Transferase</keyword>
<keyword evidence="2 6" id="KW-0378">Hydrolase</keyword>
<feature type="chain" id="PRO_5044532507" description="Xyloglucan endotransglucosylase/hydrolase" evidence="6">
    <location>
        <begin position="22"/>
        <end position="312"/>
    </location>
</feature>
<dbReference type="InterPro" id="IPR010713">
    <property type="entry name" value="XET_C"/>
</dbReference>
<keyword evidence="6" id="KW-0964">Secreted</keyword>
<dbReference type="Pfam" id="PF00722">
    <property type="entry name" value="Glyco_hydro_16"/>
    <property type="match status" value="1"/>
</dbReference>
<accession>A0ABD1PC24</accession>
<keyword evidence="6" id="KW-0134">Cell wall</keyword>
<dbReference type="InterPro" id="IPR016455">
    <property type="entry name" value="XTH"/>
</dbReference>
<dbReference type="AlphaFoldDB" id="A0ABD1PC24"/>